<dbReference type="Proteomes" id="UP001428341">
    <property type="component" value="Unassembled WGS sequence"/>
</dbReference>
<feature type="compositionally biased region" description="Basic and acidic residues" evidence="1">
    <location>
        <begin position="98"/>
        <end position="138"/>
    </location>
</feature>
<feature type="region of interest" description="Disordered" evidence="1">
    <location>
        <begin position="1768"/>
        <end position="1812"/>
    </location>
</feature>
<feature type="region of interest" description="Disordered" evidence="1">
    <location>
        <begin position="374"/>
        <end position="522"/>
    </location>
</feature>
<feature type="compositionally biased region" description="Polar residues" evidence="1">
    <location>
        <begin position="1565"/>
        <end position="1575"/>
    </location>
</feature>
<feature type="compositionally biased region" description="Basic and acidic residues" evidence="1">
    <location>
        <begin position="450"/>
        <end position="478"/>
    </location>
</feature>
<comment type="caution">
    <text evidence="3">The sequence shown here is derived from an EMBL/GenBank/DDBJ whole genome shotgun (WGS) entry which is preliminary data.</text>
</comment>
<dbReference type="SUPFAM" id="SSF55277">
    <property type="entry name" value="GYF domain"/>
    <property type="match status" value="1"/>
</dbReference>
<feature type="compositionally biased region" description="Polar residues" evidence="1">
    <location>
        <begin position="430"/>
        <end position="449"/>
    </location>
</feature>
<dbReference type="Gene3D" id="3.30.1490.40">
    <property type="match status" value="1"/>
</dbReference>
<dbReference type="PANTHER" id="PTHR47471:SF1">
    <property type="entry name" value="PROTEIN ESSENTIAL FOR POTEXVIRUS ACCUMULATION 1"/>
    <property type="match status" value="1"/>
</dbReference>
<dbReference type="EMBL" id="JBCGBO010000003">
    <property type="protein sequence ID" value="KAK9216691.1"/>
    <property type="molecule type" value="Genomic_DNA"/>
</dbReference>
<feature type="compositionally biased region" description="Polar residues" evidence="1">
    <location>
        <begin position="1214"/>
        <end position="1226"/>
    </location>
</feature>
<protein>
    <recommendedName>
        <fullName evidence="2">GYF domain-containing protein</fullName>
    </recommendedName>
</protein>
<accession>A0AAP0QVH7</accession>
<feature type="compositionally biased region" description="Basic and acidic residues" evidence="1">
    <location>
        <begin position="1540"/>
        <end position="1549"/>
    </location>
</feature>
<proteinExistence type="predicted"/>
<evidence type="ECO:0000259" key="2">
    <source>
        <dbReference type="PROSITE" id="PS50829"/>
    </source>
</evidence>
<gene>
    <name evidence="3" type="ORF">WN944_008701</name>
</gene>
<dbReference type="InterPro" id="IPR035445">
    <property type="entry name" value="GYF-like_dom_sf"/>
</dbReference>
<evidence type="ECO:0000313" key="4">
    <source>
        <dbReference type="Proteomes" id="UP001428341"/>
    </source>
</evidence>
<feature type="compositionally biased region" description="Polar residues" evidence="1">
    <location>
        <begin position="1271"/>
        <end position="1282"/>
    </location>
</feature>
<feature type="region of interest" description="Disordered" evidence="1">
    <location>
        <begin position="1300"/>
        <end position="1319"/>
    </location>
</feature>
<feature type="compositionally biased region" description="Low complexity" evidence="1">
    <location>
        <begin position="1576"/>
        <end position="1588"/>
    </location>
</feature>
<feature type="region of interest" description="Disordered" evidence="1">
    <location>
        <begin position="1415"/>
        <end position="1678"/>
    </location>
</feature>
<dbReference type="PANTHER" id="PTHR47471">
    <property type="entry name" value="GYF DOMAIN-CONTAINING PROTEIN"/>
    <property type="match status" value="1"/>
</dbReference>
<feature type="compositionally biased region" description="Low complexity" evidence="1">
    <location>
        <begin position="1550"/>
        <end position="1563"/>
    </location>
</feature>
<feature type="compositionally biased region" description="Basic and acidic residues" evidence="1">
    <location>
        <begin position="145"/>
        <end position="225"/>
    </location>
</feature>
<feature type="region of interest" description="Disordered" evidence="1">
    <location>
        <begin position="651"/>
        <end position="675"/>
    </location>
</feature>
<organism evidence="3 4">
    <name type="scientific">Citrus x changshan-huyou</name>
    <dbReference type="NCBI Taxonomy" id="2935761"/>
    <lineage>
        <taxon>Eukaryota</taxon>
        <taxon>Viridiplantae</taxon>
        <taxon>Streptophyta</taxon>
        <taxon>Embryophyta</taxon>
        <taxon>Tracheophyta</taxon>
        <taxon>Spermatophyta</taxon>
        <taxon>Magnoliopsida</taxon>
        <taxon>eudicotyledons</taxon>
        <taxon>Gunneridae</taxon>
        <taxon>Pentapetalae</taxon>
        <taxon>rosids</taxon>
        <taxon>malvids</taxon>
        <taxon>Sapindales</taxon>
        <taxon>Rutaceae</taxon>
        <taxon>Aurantioideae</taxon>
        <taxon>Citrus</taxon>
    </lineage>
</organism>
<feature type="compositionally biased region" description="Basic and acidic residues" evidence="1">
    <location>
        <begin position="1183"/>
        <end position="1193"/>
    </location>
</feature>
<feature type="region of interest" description="Disordered" evidence="1">
    <location>
        <begin position="1183"/>
        <end position="1282"/>
    </location>
</feature>
<feature type="compositionally biased region" description="Polar residues" evidence="1">
    <location>
        <begin position="1590"/>
        <end position="1599"/>
    </location>
</feature>
<feature type="compositionally biased region" description="Low complexity" evidence="1">
    <location>
        <begin position="1201"/>
        <end position="1211"/>
    </location>
</feature>
<dbReference type="CDD" id="cd00072">
    <property type="entry name" value="GYF"/>
    <property type="match status" value="1"/>
</dbReference>
<dbReference type="SMART" id="SM00444">
    <property type="entry name" value="GYF"/>
    <property type="match status" value="1"/>
</dbReference>
<feature type="region of interest" description="Disordered" evidence="1">
    <location>
        <begin position="1"/>
        <end position="264"/>
    </location>
</feature>
<dbReference type="PROSITE" id="PS50829">
    <property type="entry name" value="GYF"/>
    <property type="match status" value="1"/>
</dbReference>
<feature type="domain" description="GYF" evidence="2">
    <location>
        <begin position="590"/>
        <end position="641"/>
    </location>
</feature>
<dbReference type="InterPro" id="IPR003169">
    <property type="entry name" value="GYF"/>
</dbReference>
<feature type="compositionally biased region" description="Basic and acidic residues" evidence="1">
    <location>
        <begin position="402"/>
        <end position="420"/>
    </location>
</feature>
<feature type="compositionally biased region" description="Low complexity" evidence="1">
    <location>
        <begin position="1665"/>
        <end position="1674"/>
    </location>
</feature>
<feature type="compositionally biased region" description="Polar residues" evidence="1">
    <location>
        <begin position="485"/>
        <end position="510"/>
    </location>
</feature>
<feature type="compositionally biased region" description="Polar residues" evidence="1">
    <location>
        <begin position="1628"/>
        <end position="1653"/>
    </location>
</feature>
<feature type="compositionally biased region" description="Polar residues" evidence="1">
    <location>
        <begin position="1420"/>
        <end position="1434"/>
    </location>
</feature>
<feature type="compositionally biased region" description="Polar residues" evidence="1">
    <location>
        <begin position="1237"/>
        <end position="1250"/>
    </location>
</feature>
<evidence type="ECO:0000313" key="3">
    <source>
        <dbReference type="EMBL" id="KAK9216691.1"/>
    </source>
</evidence>
<reference evidence="3 4" key="1">
    <citation type="submission" date="2024-05" db="EMBL/GenBank/DDBJ databases">
        <title>Haplotype-resolved chromosome-level genome assembly of Huyou (Citrus changshanensis).</title>
        <authorList>
            <person name="Miao C."/>
            <person name="Chen W."/>
            <person name="Wu Y."/>
            <person name="Wang L."/>
            <person name="Zhao S."/>
            <person name="Grierson D."/>
            <person name="Xu C."/>
            <person name="Chen K."/>
        </authorList>
    </citation>
    <scope>NUCLEOTIDE SEQUENCE [LARGE SCALE GENOMIC DNA]</scope>
    <source>
        <strain evidence="3">01-14</strain>
        <tissue evidence="3">Leaf</tissue>
    </source>
</reference>
<evidence type="ECO:0000256" key="1">
    <source>
        <dbReference type="SAM" id="MobiDB-lite"/>
    </source>
</evidence>
<keyword evidence="4" id="KW-1185">Reference proteome</keyword>
<dbReference type="Pfam" id="PF02213">
    <property type="entry name" value="GYF"/>
    <property type="match status" value="1"/>
</dbReference>
<feature type="compositionally biased region" description="Basic residues" evidence="1">
    <location>
        <begin position="1800"/>
        <end position="1810"/>
    </location>
</feature>
<sequence length="1835" mass="202038">MAANSSTSDSRHQLPVTPPIQISKDVQGSDNPLPLSPQWLLPKPGESKPGIGTGEGHFSQHPAYGDRSEIKKSSGTGEEMNEIHKKKDVFRPSLLDMETGRRDRWRDEERDTNSLVRKDRWRDGDKEHGDNRRMDRWTENSSSRHFGEARRTPSDRWTDSGNRDTNYDQRRESKWNTRWGPDDKETDGLREKWSDSSKDSDMHHDKGLSHVSGHGKDEKEGENYRPWRSNLLQSRGRGDPSHHQNLTPNKQVPAFSYSRGRGEGTPPVFSAGRGKLISGGNSINSVSTHSQSLAILSDRVESNHGEYLPLRYSRTKLLDVYRMTDMRSYKKLIEGLAQVPSLTQEEPLEPLAFYAPNPDESAVLKGIDKGDIVSSGAPQISKDGSVGRNSVDFTPSRRTKHDSREDLSLAVDDSKDENSDNLKGGYANYSDGSSLDRQTHNYVSNTKMETIQDQKSHTDNKFRTEASKEDSTPYRRPEVPINREASMQENNSVQSGTPWRTSSLGESSYVGSYGQRDIPSDIRAKSPDMAWSQLQKDTTKQWDGDMAKSLYSRDEAKWQTSEDPVIKRQSSIVMDREQEARKISQPTPEELVLYYKDPQGEIQGPFRGIDIIGWFEAGYFGIDLLVRLAGASNDSPFSLLGDVMPHLRAKARPPPGFNVPKHNETDALNRPNYSGFDVMRNETRHKESSAMEAENRFLESLMAGNMSNIPQGFQGYVGNNPSGGPPSGLDISNDPYLLVKRMSLERQRSLPNPYSFWPGRDAAPMVSQSDIVSDSQTPHAKLLSSVTDNSRQPPHSQSAELMSILQGLSDRSASSINGGVSGWPNFSAQSGLDPIQNKPDFHHTQNFPPQSAFGIQNQRLQTQSPTSLVNLLGQTIDNPAAGLSTPEKVISSSLSQDPQVLNMLQQHQYLLQAQSQAPVPAQQLLLLDQLLLFKQQQKQEEQQQLLRQQQLLSQVLSEHHSHQLFNEQSYAPSQAAIPADPSRLQSSQELLQGGLQIPVPKMRDERMKDLLNLPPQVTQDLGHSSGSDFVQFPHQVFNHQKSWTATRPEQIDDIHLKDKLAAPIEGESFPSLDVMNKSLRESSLLEKPVFASDGHAPLSDEKASEDIHRADETIKDATEDSLPSEFCELPFVPPTGICESIASMPEHSNDVKAQPDVALDALQVESKKSIDGLSMVTEVKSVEVREGKKGSEKKSRKQKSGKSQSSDQSKGVTKISSLQQSKQSETGGLIGERKSETNNNAGETHYVTSTQKKRESDSVAVTAENPDAQHIKSSLPENISGNDVETVEIDSEFRSVASASVPNSQIEPGHRAWKPAPGFKPKSLLEIQQEEQRRAQAEMAVSEITSSVHSINLSSPWTGIVAHSDPKVSKEIRKDVVVTELNVEKPENSPETKSKKSQLHDLLAEEVLAKSIERDVEAPNSVSSFPSLQGTNVHAESVDDGNFIEAKETKKSRKKSAKAKGSGVTKVSAASSDVPVGTSPIEKGKNSRLVQQEKEVLPAIPSGPSLGDFVLWKGESANTSTGPAWSTDAKKAPKPTSLRDILKEQEKKVSSSQPPSQITTPQKSLPPQATDGGNLSRSVSASPSKAASPIQINSQSVAQSKYKGDDDLFWGPLEQSKKETKQSDFPLLSNQGSWGTKNTPVKATSGGSLSRQKSMGGRTAERTLSSSPASAQSSLKGKKDALTKHSEAMDFSDWCESECVRIIGTKDTSFLEFCLKQSRSEAELLLKENLGSFDPNHEFIDKFLDYKELLPADVLDIAFQSRNDRKFSGVSAGDTSSENAGIGDFGRDNAVGTDGSAKGGGKKKGKKGKKVSPSVLGFNVVSNRIMMGEIQSVED</sequence>
<feature type="region of interest" description="Disordered" evidence="1">
    <location>
        <begin position="767"/>
        <end position="797"/>
    </location>
</feature>
<name>A0AAP0QVH7_9ROSI</name>